<keyword evidence="2" id="KW-1133">Transmembrane helix</keyword>
<evidence type="ECO:0000256" key="2">
    <source>
        <dbReference type="SAM" id="Phobius"/>
    </source>
</evidence>
<feature type="transmembrane region" description="Helical" evidence="2">
    <location>
        <begin position="420"/>
        <end position="438"/>
    </location>
</feature>
<dbReference type="PANTHER" id="PTHR34219">
    <property type="entry name" value="IRON-REGULATED INNER MEMBRANE PROTEIN-RELATED"/>
    <property type="match status" value="1"/>
</dbReference>
<protein>
    <submittedName>
        <fullName evidence="3">PepSY domain-containing protein</fullName>
    </submittedName>
</protein>
<feature type="transmembrane region" description="Helical" evidence="2">
    <location>
        <begin position="450"/>
        <end position="470"/>
    </location>
</feature>
<sequence>MKETFRQSMAWLHTWTGLVVGWVLYLVFMTGTAGYFDEEITRWMQPEAPLAVASAPVPAAEAIARAQAILSARAPDAERWSIDPPWDRTEREWHLSWPKPGAEQAGRRGGGRERVTMDPATGDEITRKIEPRETDGGVGLYRLHYKLHYMPEHSAILIVGLCTMLMLLAILSGVVTHKKIFKDFFTFRPGKGQRSWLDMHNVISVTALPFFLMITYSGLVFFMYAYIPATMTLAYGVDKTWDNDGYGNPLNPRVNNRFDGDGAPRGGRFRRDDAVPASGIPAPLTDLPRLAREVERQWGAGKIGGISIDRPGDANARITFSLMESGLARNTRITRVFDGVTGADISSAPFRQGATWKAQNAMTALHEGLFAGRLLRWLYFLSGLLGCAMIATGLILWTVKRRHKQHRDGDAFSFRLVETLNIGTIAGLPLGIAAYFWANRLLPVAMETRAAWEYHSLFLAMGATLLWAAIRRPAGKAWEEALAAAALAFILLPVLNAITTNRHLGVTIPAGDWVLAGFDLTMLALGAVMAIAAAKVRRKWAAPSGRALRVHGKSFA</sequence>
<dbReference type="Proteomes" id="UP000706039">
    <property type="component" value="Unassembled WGS sequence"/>
</dbReference>
<comment type="caution">
    <text evidence="3">The sequence shown here is derived from an EMBL/GenBank/DDBJ whole genome shotgun (WGS) entry which is preliminary data.</text>
</comment>
<feature type="transmembrane region" description="Helical" evidence="2">
    <location>
        <begin position="155"/>
        <end position="181"/>
    </location>
</feature>
<evidence type="ECO:0000313" key="3">
    <source>
        <dbReference type="EMBL" id="MBY8822802.1"/>
    </source>
</evidence>
<dbReference type="PANTHER" id="PTHR34219:SF4">
    <property type="entry name" value="PEPSY DOMAIN-CONTAINING PROTEIN"/>
    <property type="match status" value="1"/>
</dbReference>
<feature type="transmembrane region" description="Helical" evidence="2">
    <location>
        <begin position="482"/>
        <end position="501"/>
    </location>
</feature>
<accession>A0ABS7PNC1</accession>
<keyword evidence="2" id="KW-0812">Transmembrane</keyword>
<feature type="region of interest" description="Disordered" evidence="1">
    <location>
        <begin position="99"/>
        <end position="118"/>
    </location>
</feature>
<dbReference type="RefSeq" id="WP_222989854.1">
    <property type="nucleotide sequence ID" value="NZ_JAINVV010000004.1"/>
</dbReference>
<name>A0ABS7PNC1_9SPHN</name>
<gene>
    <name evidence="3" type="ORF">K7G82_10895</name>
</gene>
<dbReference type="EMBL" id="JAINVV010000004">
    <property type="protein sequence ID" value="MBY8822802.1"/>
    <property type="molecule type" value="Genomic_DNA"/>
</dbReference>
<feature type="transmembrane region" description="Helical" evidence="2">
    <location>
        <begin position="513"/>
        <end position="534"/>
    </location>
</feature>
<feature type="transmembrane region" description="Helical" evidence="2">
    <location>
        <begin position="12"/>
        <end position="36"/>
    </location>
</feature>
<proteinExistence type="predicted"/>
<organism evidence="3 4">
    <name type="scientific">Sphingomonas colocasiae</name>
    <dbReference type="NCBI Taxonomy" id="1848973"/>
    <lineage>
        <taxon>Bacteria</taxon>
        <taxon>Pseudomonadati</taxon>
        <taxon>Pseudomonadota</taxon>
        <taxon>Alphaproteobacteria</taxon>
        <taxon>Sphingomonadales</taxon>
        <taxon>Sphingomonadaceae</taxon>
        <taxon>Sphingomonas</taxon>
    </lineage>
</organism>
<dbReference type="Pfam" id="PF03929">
    <property type="entry name" value="PepSY_TM"/>
    <property type="match status" value="1"/>
</dbReference>
<reference evidence="3 4" key="1">
    <citation type="submission" date="2021-08" db="EMBL/GenBank/DDBJ databases">
        <authorList>
            <person name="Tuo L."/>
        </authorList>
    </citation>
    <scope>NUCLEOTIDE SEQUENCE [LARGE SCALE GENOMIC DNA]</scope>
    <source>
        <strain evidence="3 4">JCM 31229</strain>
    </source>
</reference>
<feature type="transmembrane region" description="Helical" evidence="2">
    <location>
        <begin position="202"/>
        <end position="227"/>
    </location>
</feature>
<keyword evidence="2" id="KW-0472">Membrane</keyword>
<feature type="transmembrane region" description="Helical" evidence="2">
    <location>
        <begin position="377"/>
        <end position="399"/>
    </location>
</feature>
<dbReference type="InterPro" id="IPR005625">
    <property type="entry name" value="PepSY-ass_TM"/>
</dbReference>
<evidence type="ECO:0000256" key="1">
    <source>
        <dbReference type="SAM" id="MobiDB-lite"/>
    </source>
</evidence>
<keyword evidence="4" id="KW-1185">Reference proteome</keyword>
<evidence type="ECO:0000313" key="4">
    <source>
        <dbReference type="Proteomes" id="UP000706039"/>
    </source>
</evidence>